<accession>A0A9P9DAK3</accession>
<protein>
    <submittedName>
        <fullName evidence="1">Uncharacterized protein</fullName>
    </submittedName>
</protein>
<proteinExistence type="predicted"/>
<gene>
    <name evidence="1" type="ORF">B0J13DRAFT_206164</name>
</gene>
<dbReference type="EMBL" id="JAGMUU010000037">
    <property type="protein sequence ID" value="KAH7115738.1"/>
    <property type="molecule type" value="Genomic_DNA"/>
</dbReference>
<name>A0A9P9DAK3_9HYPO</name>
<evidence type="ECO:0000313" key="2">
    <source>
        <dbReference type="Proteomes" id="UP000717696"/>
    </source>
</evidence>
<keyword evidence="2" id="KW-1185">Reference proteome</keyword>
<organism evidence="1 2">
    <name type="scientific">Dactylonectria estremocensis</name>
    <dbReference type="NCBI Taxonomy" id="1079267"/>
    <lineage>
        <taxon>Eukaryota</taxon>
        <taxon>Fungi</taxon>
        <taxon>Dikarya</taxon>
        <taxon>Ascomycota</taxon>
        <taxon>Pezizomycotina</taxon>
        <taxon>Sordariomycetes</taxon>
        <taxon>Hypocreomycetidae</taxon>
        <taxon>Hypocreales</taxon>
        <taxon>Nectriaceae</taxon>
        <taxon>Dactylonectria</taxon>
    </lineage>
</organism>
<dbReference type="AlphaFoldDB" id="A0A9P9DAK3"/>
<reference evidence="1" key="1">
    <citation type="journal article" date="2021" name="Nat. Commun.">
        <title>Genetic determinants of endophytism in the Arabidopsis root mycobiome.</title>
        <authorList>
            <person name="Mesny F."/>
            <person name="Miyauchi S."/>
            <person name="Thiergart T."/>
            <person name="Pickel B."/>
            <person name="Atanasova L."/>
            <person name="Karlsson M."/>
            <person name="Huettel B."/>
            <person name="Barry K.W."/>
            <person name="Haridas S."/>
            <person name="Chen C."/>
            <person name="Bauer D."/>
            <person name="Andreopoulos W."/>
            <person name="Pangilinan J."/>
            <person name="LaButti K."/>
            <person name="Riley R."/>
            <person name="Lipzen A."/>
            <person name="Clum A."/>
            <person name="Drula E."/>
            <person name="Henrissat B."/>
            <person name="Kohler A."/>
            <person name="Grigoriev I.V."/>
            <person name="Martin F.M."/>
            <person name="Hacquard S."/>
        </authorList>
    </citation>
    <scope>NUCLEOTIDE SEQUENCE</scope>
    <source>
        <strain evidence="1">MPI-CAGE-AT-0021</strain>
    </source>
</reference>
<comment type="caution">
    <text evidence="1">The sequence shown here is derived from an EMBL/GenBank/DDBJ whole genome shotgun (WGS) entry which is preliminary data.</text>
</comment>
<sequence>MANVQMEFSPSMLATTTEQKWQWTDLEIRPAWTIHRAKELRRFVVTAMKLSISNASASSCSGTSVASHCSILRSLRLPHLHELLDIVPPFSSTTATQPTLIQPALDRSILSRYVHVVWDRLGHEDFRHEPSEIMSEQRISNSSHCHCLCSPMLVARDEMNHQAPSTSFQAELLTRDVRGPISSASVAAASSVVATTYSSHDASVSG</sequence>
<dbReference type="Proteomes" id="UP000717696">
    <property type="component" value="Unassembled WGS sequence"/>
</dbReference>
<evidence type="ECO:0000313" key="1">
    <source>
        <dbReference type="EMBL" id="KAH7115738.1"/>
    </source>
</evidence>